<dbReference type="InterPro" id="IPR014984">
    <property type="entry name" value="HopJ"/>
</dbReference>
<dbReference type="STRING" id="187330.AMS58_11770"/>
<dbReference type="OrthoDB" id="9790826at2"/>
<accession>A0A0N0LZH6</accession>
<dbReference type="PATRIC" id="fig|187330.3.peg.4328"/>
<keyword evidence="2" id="KW-1185">Reference proteome</keyword>
<dbReference type="AlphaFoldDB" id="A0A0N0LZH6"/>
<name>A0A0N0LZH6_9GAMM</name>
<reference evidence="1 2" key="1">
    <citation type="submission" date="2015-08" db="EMBL/GenBank/DDBJ databases">
        <title>Draft Genome Sequence of Pseudoalteromonas porphyrae UCD-SED14.</title>
        <authorList>
            <person name="Coil D.A."/>
            <person name="Jospin G."/>
            <person name="Lee R.D."/>
            <person name="Eisen J.A."/>
        </authorList>
    </citation>
    <scope>NUCLEOTIDE SEQUENCE [LARGE SCALE GENOMIC DNA]</scope>
    <source>
        <strain evidence="1 2">UCD-SED14</strain>
    </source>
</reference>
<organism evidence="1 2">
    <name type="scientific">Pseudoalteromonas porphyrae</name>
    <dbReference type="NCBI Taxonomy" id="187330"/>
    <lineage>
        <taxon>Bacteria</taxon>
        <taxon>Pseudomonadati</taxon>
        <taxon>Pseudomonadota</taxon>
        <taxon>Gammaproteobacteria</taxon>
        <taxon>Alteromonadales</taxon>
        <taxon>Pseudoalteromonadaceae</taxon>
        <taxon>Pseudoalteromonas</taxon>
    </lineage>
</organism>
<gene>
    <name evidence="1" type="ORF">ADS77_11000</name>
</gene>
<protein>
    <submittedName>
        <fullName evidence="1">Type III effector HopPmaJ</fullName>
    </submittedName>
</protein>
<dbReference type="InterPro" id="IPR038604">
    <property type="entry name" value="HopJ_sf"/>
</dbReference>
<evidence type="ECO:0000313" key="1">
    <source>
        <dbReference type="EMBL" id="KPH62908.1"/>
    </source>
</evidence>
<dbReference type="EMBL" id="LHPH01000011">
    <property type="protein sequence ID" value="KPH62908.1"/>
    <property type="molecule type" value="Genomic_DNA"/>
</dbReference>
<proteinExistence type="predicted"/>
<dbReference type="RefSeq" id="WP_054454430.1">
    <property type="nucleotide sequence ID" value="NZ_LHPH01000011.1"/>
</dbReference>
<dbReference type="Pfam" id="PF08888">
    <property type="entry name" value="HopJ"/>
    <property type="match status" value="1"/>
</dbReference>
<comment type="caution">
    <text evidence="1">The sequence shown here is derived from an EMBL/GenBank/DDBJ whole genome shotgun (WGS) entry which is preliminary data.</text>
</comment>
<evidence type="ECO:0000313" key="2">
    <source>
        <dbReference type="Proteomes" id="UP000037848"/>
    </source>
</evidence>
<dbReference type="Proteomes" id="UP000037848">
    <property type="component" value="Unassembled WGS sequence"/>
</dbReference>
<dbReference type="Gene3D" id="3.20.160.10">
    <property type="entry name" value="vpa0580 domain like"/>
    <property type="match status" value="1"/>
</dbReference>
<sequence>MTLNDFLSRLADEPQNIAFADTMAVIEANYTFTPSAFNNHGLKSTATENNGSCKIFAFAKLNQLTKQNTLDCFGEFYRDDVLKNPDNNDHMNIRTFMLAPEATPFLGLTFEQQPLSEIA</sequence>